<feature type="region of interest" description="Disordered" evidence="1">
    <location>
        <begin position="202"/>
        <end position="238"/>
    </location>
</feature>
<sequence length="238" mass="26316">MSRWYVAPALDALRAEVDARWPGRDRSSDGAIGDPSHQARKSDHNPDWSAGGVVRARDFDVDGIDVNALTAALLADDRTRYVIYDRRIATRVPGGFRWDPYTGVNPHTGHLHVSVRGGRYYENDTSPWDLGGEDWFTMATIDELRAVVREEIANAEASRRVLKYVDAKTSETLAVARRVETRTKPYLDAKVSEVLDVARQTRDAVTAAAPEDPEDEPDELGDHTAQINPDHPLAGGTA</sequence>
<dbReference type="RefSeq" id="WP_087469237.1">
    <property type="nucleotide sequence ID" value="NZ_CP021383.1"/>
</dbReference>
<evidence type="ECO:0000313" key="2">
    <source>
        <dbReference type="EMBL" id="ARU50146.1"/>
    </source>
</evidence>
<dbReference type="OrthoDB" id="7671932at2"/>
<reference evidence="2 4" key="1">
    <citation type="submission" date="2017-05" db="EMBL/GenBank/DDBJ databases">
        <authorList>
            <person name="Song R."/>
            <person name="Chenine A.L."/>
            <person name="Ruprecht R.M."/>
        </authorList>
    </citation>
    <scope>NUCLEOTIDE SEQUENCE [LARGE SCALE GENOMIC DNA]</scope>
    <source>
        <strain evidence="2 4">PSBB019</strain>
    </source>
</reference>
<evidence type="ECO:0000313" key="4">
    <source>
        <dbReference type="Proteomes" id="UP000196228"/>
    </source>
</evidence>
<evidence type="ECO:0000313" key="3">
    <source>
        <dbReference type="EMBL" id="ARU53512.1"/>
    </source>
</evidence>
<proteinExistence type="predicted"/>
<protein>
    <submittedName>
        <fullName evidence="2">Uncharacterized protein</fullName>
    </submittedName>
</protein>
<accession>A0A1Y0HRI2</accession>
<feature type="region of interest" description="Disordered" evidence="1">
    <location>
        <begin position="22"/>
        <end position="49"/>
    </location>
</feature>
<dbReference type="KEGG" id="cceu:CBR64_00065"/>
<organism evidence="2 4">
    <name type="scientific">Cellulosimicrobium cellulans</name>
    <name type="common">Arthrobacter luteus</name>
    <dbReference type="NCBI Taxonomy" id="1710"/>
    <lineage>
        <taxon>Bacteria</taxon>
        <taxon>Bacillati</taxon>
        <taxon>Actinomycetota</taxon>
        <taxon>Actinomycetes</taxon>
        <taxon>Micrococcales</taxon>
        <taxon>Promicromonosporaceae</taxon>
        <taxon>Cellulosimicrobium</taxon>
    </lineage>
</organism>
<evidence type="ECO:0000256" key="1">
    <source>
        <dbReference type="SAM" id="MobiDB-lite"/>
    </source>
</evidence>
<dbReference type="EMBL" id="CP021383">
    <property type="protein sequence ID" value="ARU53512.1"/>
    <property type="molecule type" value="Genomic_DNA"/>
</dbReference>
<dbReference type="EMBL" id="CP021383">
    <property type="protein sequence ID" value="ARU50146.1"/>
    <property type="molecule type" value="Genomic_DNA"/>
</dbReference>
<name>A0A1Y0HRI2_CELCE</name>
<dbReference type="AlphaFoldDB" id="A0A1Y0HRI2"/>
<dbReference type="Proteomes" id="UP000196228">
    <property type="component" value="Chromosome"/>
</dbReference>
<dbReference type="KEGG" id="cceu:CBR64_20870"/>
<gene>
    <name evidence="2" type="ORF">CBR64_00065</name>
    <name evidence="3" type="ORF">CBR64_20870</name>
</gene>